<evidence type="ECO:0000313" key="2">
    <source>
        <dbReference type="Proteomes" id="UP001386955"/>
    </source>
</evidence>
<organism evidence="1 2">
    <name type="scientific">Psophocarpus tetragonolobus</name>
    <name type="common">Winged bean</name>
    <name type="synonym">Dolichos tetragonolobus</name>
    <dbReference type="NCBI Taxonomy" id="3891"/>
    <lineage>
        <taxon>Eukaryota</taxon>
        <taxon>Viridiplantae</taxon>
        <taxon>Streptophyta</taxon>
        <taxon>Embryophyta</taxon>
        <taxon>Tracheophyta</taxon>
        <taxon>Spermatophyta</taxon>
        <taxon>Magnoliopsida</taxon>
        <taxon>eudicotyledons</taxon>
        <taxon>Gunneridae</taxon>
        <taxon>Pentapetalae</taxon>
        <taxon>rosids</taxon>
        <taxon>fabids</taxon>
        <taxon>Fabales</taxon>
        <taxon>Fabaceae</taxon>
        <taxon>Papilionoideae</taxon>
        <taxon>50 kb inversion clade</taxon>
        <taxon>NPAAA clade</taxon>
        <taxon>indigoferoid/millettioid clade</taxon>
        <taxon>Phaseoleae</taxon>
        <taxon>Psophocarpus</taxon>
    </lineage>
</organism>
<dbReference type="AlphaFoldDB" id="A0AAN9SBJ6"/>
<sequence length="114" mass="13064">MMSLWLHVLTCRTLQEKKRLKRAVVRSQQCHVAKNKRPNSVSFYKTHRLLLSLLSIKLKSQPRTNPFASGLDVRSISIFIDVVVLGVDLARISSGAQVRFLFLCECCAVVLFFW</sequence>
<reference evidence="1 2" key="1">
    <citation type="submission" date="2024-01" db="EMBL/GenBank/DDBJ databases">
        <title>The genomes of 5 underutilized Papilionoideae crops provide insights into root nodulation and disease resistanc.</title>
        <authorList>
            <person name="Jiang F."/>
        </authorList>
    </citation>
    <scope>NUCLEOTIDE SEQUENCE [LARGE SCALE GENOMIC DNA]</scope>
    <source>
        <strain evidence="1">DUOXIRENSHENG_FW03</strain>
        <tissue evidence="1">Leaves</tissue>
    </source>
</reference>
<dbReference type="EMBL" id="JAYMYS010000005">
    <property type="protein sequence ID" value="KAK7393298.1"/>
    <property type="molecule type" value="Genomic_DNA"/>
</dbReference>
<gene>
    <name evidence="1" type="ORF">VNO78_21850</name>
</gene>
<dbReference type="Proteomes" id="UP001386955">
    <property type="component" value="Unassembled WGS sequence"/>
</dbReference>
<proteinExistence type="predicted"/>
<comment type="caution">
    <text evidence="1">The sequence shown here is derived from an EMBL/GenBank/DDBJ whole genome shotgun (WGS) entry which is preliminary data.</text>
</comment>
<protein>
    <submittedName>
        <fullName evidence="1">Uncharacterized protein</fullName>
    </submittedName>
</protein>
<name>A0AAN9SBJ6_PSOTE</name>
<evidence type="ECO:0000313" key="1">
    <source>
        <dbReference type="EMBL" id="KAK7393298.1"/>
    </source>
</evidence>
<accession>A0AAN9SBJ6</accession>
<keyword evidence="2" id="KW-1185">Reference proteome</keyword>